<protein>
    <submittedName>
        <fullName evidence="1">Uncharacterized protein</fullName>
    </submittedName>
</protein>
<accession>A0A1H5MX06</accession>
<keyword evidence="2" id="KW-1185">Reference proteome</keyword>
<dbReference type="AlphaFoldDB" id="A0A1H5MX06"/>
<evidence type="ECO:0000313" key="2">
    <source>
        <dbReference type="Proteomes" id="UP000183613"/>
    </source>
</evidence>
<evidence type="ECO:0000313" key="1">
    <source>
        <dbReference type="EMBL" id="SEE93690.1"/>
    </source>
</evidence>
<reference evidence="1" key="1">
    <citation type="submission" date="2016-10" db="EMBL/GenBank/DDBJ databases">
        <authorList>
            <person name="Varghese N."/>
            <person name="Submissions S."/>
        </authorList>
    </citation>
    <scope>NUCLEOTIDE SEQUENCE [LARGE SCALE GENOMIC DNA]</scope>
    <source>
        <strain evidence="1">LMG 25555</strain>
    </source>
</reference>
<proteinExistence type="predicted"/>
<name>A0A1H5MX06_PSEDM</name>
<gene>
    <name evidence="1" type="ORF">SAMN04489800_2950</name>
</gene>
<dbReference type="OrthoDB" id="7026123at2"/>
<dbReference type="EMBL" id="FNUD01000002">
    <property type="protein sequence ID" value="SEE93690.1"/>
    <property type="molecule type" value="Genomic_DNA"/>
</dbReference>
<comment type="caution">
    <text evidence="1">The sequence shown here is derived from an EMBL/GenBank/DDBJ whole genome shotgun (WGS) entry which is preliminary data.</text>
</comment>
<sequence>MPSTREFPAHGVGNSGIKPAKVGAEIIQVRKYKVKGIQFLAVVGAALLMNGCVVQSTYSKTVAVTRDADGKIIQTVESETVVQPANGYPMRLEKIKGIQPQ</sequence>
<organism evidence="1 2">
    <name type="scientific">Pseudomonas deceptionensis</name>
    <dbReference type="NCBI Taxonomy" id="882211"/>
    <lineage>
        <taxon>Bacteria</taxon>
        <taxon>Pseudomonadati</taxon>
        <taxon>Pseudomonadota</taxon>
        <taxon>Gammaproteobacteria</taxon>
        <taxon>Pseudomonadales</taxon>
        <taxon>Pseudomonadaceae</taxon>
        <taxon>Pseudomonas</taxon>
    </lineage>
</organism>
<dbReference type="Proteomes" id="UP000183613">
    <property type="component" value="Unassembled WGS sequence"/>
</dbReference>
<dbReference type="RefSeq" id="WP_074836804.1">
    <property type="nucleotide sequence ID" value="NZ_FNUD01000002.1"/>
</dbReference>